<dbReference type="Pfam" id="PF01195">
    <property type="entry name" value="Pept_tRNA_hydro"/>
    <property type="match status" value="1"/>
</dbReference>
<accession>A0A3P1SEF4</accession>
<keyword evidence="2 8" id="KW-0820">tRNA-binding</keyword>
<dbReference type="EMBL" id="RQZF01000003">
    <property type="protein sequence ID" value="RRC95528.1"/>
    <property type="molecule type" value="Genomic_DNA"/>
</dbReference>
<dbReference type="AlphaFoldDB" id="A0A3P1SEF4"/>
<proteinExistence type="inferred from homology"/>
<evidence type="ECO:0000313" key="12">
    <source>
        <dbReference type="Proteomes" id="UP000280444"/>
    </source>
</evidence>
<evidence type="ECO:0000256" key="7">
    <source>
        <dbReference type="ARBA" id="ARBA00050038"/>
    </source>
</evidence>
<comment type="catalytic activity">
    <reaction evidence="6 8 9">
        <text>an N-acyl-L-alpha-aminoacyl-tRNA + H2O = an N-acyl-L-amino acid + a tRNA + H(+)</text>
        <dbReference type="Rhea" id="RHEA:54448"/>
        <dbReference type="Rhea" id="RHEA-COMP:10123"/>
        <dbReference type="Rhea" id="RHEA-COMP:13883"/>
        <dbReference type="ChEBI" id="CHEBI:15377"/>
        <dbReference type="ChEBI" id="CHEBI:15378"/>
        <dbReference type="ChEBI" id="CHEBI:59874"/>
        <dbReference type="ChEBI" id="CHEBI:78442"/>
        <dbReference type="ChEBI" id="CHEBI:138191"/>
        <dbReference type="EC" id="3.1.1.29"/>
    </reaction>
</comment>
<feature type="binding site" evidence="8">
    <location>
        <position position="123"/>
    </location>
    <ligand>
        <name>tRNA</name>
        <dbReference type="ChEBI" id="CHEBI:17843"/>
    </ligand>
</feature>
<comment type="subcellular location">
    <subcellularLocation>
        <location evidence="8">Cytoplasm</location>
    </subcellularLocation>
</comment>
<evidence type="ECO:0000256" key="1">
    <source>
        <dbReference type="ARBA" id="ARBA00013260"/>
    </source>
</evidence>
<dbReference type="OrthoDB" id="9800507at2"/>
<dbReference type="HAMAP" id="MF_00083">
    <property type="entry name" value="Pept_tRNA_hydro_bact"/>
    <property type="match status" value="1"/>
</dbReference>
<dbReference type="Gene3D" id="3.40.50.1470">
    <property type="entry name" value="Peptidyl-tRNA hydrolase"/>
    <property type="match status" value="1"/>
</dbReference>
<dbReference type="CDD" id="cd00462">
    <property type="entry name" value="PTH"/>
    <property type="match status" value="1"/>
</dbReference>
<dbReference type="InterPro" id="IPR001328">
    <property type="entry name" value="Pept_tRNA_hydro"/>
</dbReference>
<dbReference type="InterPro" id="IPR018171">
    <property type="entry name" value="Pept_tRNA_hydro_CS"/>
</dbReference>
<dbReference type="NCBIfam" id="TIGR00447">
    <property type="entry name" value="pth"/>
    <property type="match status" value="1"/>
</dbReference>
<gene>
    <name evidence="8" type="primary">pth</name>
    <name evidence="11" type="ORF">EII11_04440</name>
</gene>
<evidence type="ECO:0000256" key="10">
    <source>
        <dbReference type="RuleBase" id="RU004320"/>
    </source>
</evidence>
<keyword evidence="3 8" id="KW-0378">Hydrolase</keyword>
<dbReference type="Proteomes" id="UP000280444">
    <property type="component" value="Unassembled WGS sequence"/>
</dbReference>
<comment type="function">
    <text evidence="8">Catalyzes the release of premature peptidyl moieties from peptidyl-tRNA molecules trapped in stalled 50S ribosomal subunits, and thus maintains levels of free tRNAs and 50S ribosomes.</text>
</comment>
<dbReference type="GO" id="GO:0004045">
    <property type="term" value="F:peptidyl-tRNA hydrolase activity"/>
    <property type="evidence" value="ECO:0007669"/>
    <property type="project" value="UniProtKB-UniRule"/>
</dbReference>
<dbReference type="EC" id="3.1.1.29" evidence="1 8"/>
<evidence type="ECO:0000256" key="4">
    <source>
        <dbReference type="ARBA" id="ARBA00022884"/>
    </source>
</evidence>
<sequence>MTSQPWLIVGLGNPGEQYAQTRHNVGHQVIDVLARRAGTSLVRHRSRTHMADIRLGVLPGGNPGPRVIIAKSDSYMNTSGGPISALAKFLGVGPDQLLVIHDELDLPPHQMRLKLGGGEGGHNGLKSLSQHFGTKDYHRLRMGIGRPPGRQDAADFVLAPLPVRERPDWEVFYEEAADVVEEVVTVGFSEAQQRLHSRT</sequence>
<dbReference type="PROSITE" id="PS01195">
    <property type="entry name" value="PEPT_TRNA_HYDROL_1"/>
    <property type="match status" value="1"/>
</dbReference>
<comment type="caution">
    <text evidence="11">The sequence shown here is derived from an EMBL/GenBank/DDBJ whole genome shotgun (WGS) entry which is preliminary data.</text>
</comment>
<dbReference type="PANTHER" id="PTHR17224:SF1">
    <property type="entry name" value="PEPTIDYL-TRNA HYDROLASE"/>
    <property type="match status" value="1"/>
</dbReference>
<keyword evidence="12" id="KW-1185">Reference proteome</keyword>
<evidence type="ECO:0000256" key="5">
    <source>
        <dbReference type="ARBA" id="ARBA00038063"/>
    </source>
</evidence>
<dbReference type="PROSITE" id="PS01196">
    <property type="entry name" value="PEPT_TRNA_HYDROL_2"/>
    <property type="match status" value="1"/>
</dbReference>
<dbReference type="PANTHER" id="PTHR17224">
    <property type="entry name" value="PEPTIDYL-TRNA HYDROLASE"/>
    <property type="match status" value="1"/>
</dbReference>
<feature type="site" description="Discriminates between blocked and unblocked aminoacyl-tRNA" evidence="8">
    <location>
        <position position="13"/>
    </location>
</feature>
<feature type="site" description="Stabilizes the basic form of H active site to accept a proton" evidence="8">
    <location>
        <position position="102"/>
    </location>
</feature>
<feature type="binding site" evidence="8">
    <location>
        <position position="77"/>
    </location>
    <ligand>
        <name>tRNA</name>
        <dbReference type="ChEBI" id="CHEBI:17843"/>
    </ligand>
</feature>
<evidence type="ECO:0000256" key="3">
    <source>
        <dbReference type="ARBA" id="ARBA00022801"/>
    </source>
</evidence>
<comment type="subunit">
    <text evidence="8">Monomer.</text>
</comment>
<comment type="function">
    <text evidence="8">Hydrolyzes ribosome-free peptidyl-tRNAs (with 1 or more amino acids incorporated), which drop off the ribosome during protein synthesis, or as a result of ribosome stalling.</text>
</comment>
<reference evidence="11 12" key="1">
    <citation type="submission" date="2018-11" db="EMBL/GenBank/DDBJ databases">
        <title>Genomes From Bacteria Associated with the Canine Oral Cavity: a Test Case for Automated Genome-Based Taxonomic Assignment.</title>
        <authorList>
            <person name="Coil D.A."/>
            <person name="Jospin G."/>
            <person name="Darling A.E."/>
            <person name="Wallis C."/>
            <person name="Davis I.J."/>
            <person name="Harris S."/>
            <person name="Eisen J.A."/>
            <person name="Holcombe L.J."/>
            <person name="O'Flynn C."/>
        </authorList>
    </citation>
    <scope>NUCLEOTIDE SEQUENCE [LARGE SCALE GENOMIC DNA]</scope>
    <source>
        <strain evidence="11 12">OH770</strain>
    </source>
</reference>
<name>A0A3P1SEF4_9ACTO</name>
<dbReference type="InterPro" id="IPR036416">
    <property type="entry name" value="Pept_tRNA_hydro_sf"/>
</dbReference>
<comment type="similarity">
    <text evidence="5 8 10">Belongs to the PTH family.</text>
</comment>
<keyword evidence="4 8" id="KW-0694">RNA-binding</keyword>
<protein>
    <recommendedName>
        <fullName evidence="7 8">Peptidyl-tRNA hydrolase</fullName>
        <shortName evidence="8">Pth</shortName>
        <ecNumber evidence="1 8">3.1.1.29</ecNumber>
    </recommendedName>
</protein>
<feature type="binding site" evidence="8">
    <location>
        <position position="75"/>
    </location>
    <ligand>
        <name>tRNA</name>
        <dbReference type="ChEBI" id="CHEBI:17843"/>
    </ligand>
</feature>
<dbReference type="GO" id="GO:0000049">
    <property type="term" value="F:tRNA binding"/>
    <property type="evidence" value="ECO:0007669"/>
    <property type="project" value="UniProtKB-UniRule"/>
</dbReference>
<evidence type="ECO:0000313" key="11">
    <source>
        <dbReference type="EMBL" id="RRC95528.1"/>
    </source>
</evidence>
<evidence type="ECO:0000256" key="8">
    <source>
        <dbReference type="HAMAP-Rule" id="MF_00083"/>
    </source>
</evidence>
<evidence type="ECO:0000256" key="2">
    <source>
        <dbReference type="ARBA" id="ARBA00022555"/>
    </source>
</evidence>
<dbReference type="FunFam" id="3.40.50.1470:FF:000001">
    <property type="entry name" value="Peptidyl-tRNA hydrolase"/>
    <property type="match status" value="1"/>
</dbReference>
<dbReference type="RefSeq" id="WP_124869193.1">
    <property type="nucleotide sequence ID" value="NZ_RQZF01000003.1"/>
</dbReference>
<evidence type="ECO:0000256" key="6">
    <source>
        <dbReference type="ARBA" id="ARBA00048707"/>
    </source>
</evidence>
<evidence type="ECO:0000256" key="9">
    <source>
        <dbReference type="RuleBase" id="RU000673"/>
    </source>
</evidence>
<organism evidence="11 12">
    <name type="scientific">Schaalia canis</name>
    <dbReference type="NCBI Taxonomy" id="100469"/>
    <lineage>
        <taxon>Bacteria</taxon>
        <taxon>Bacillati</taxon>
        <taxon>Actinomycetota</taxon>
        <taxon>Actinomycetes</taxon>
        <taxon>Actinomycetales</taxon>
        <taxon>Actinomycetaceae</taxon>
        <taxon>Schaalia</taxon>
    </lineage>
</organism>
<dbReference type="GO" id="GO:0072344">
    <property type="term" value="P:rescue of stalled ribosome"/>
    <property type="evidence" value="ECO:0007669"/>
    <property type="project" value="UniProtKB-UniRule"/>
</dbReference>
<dbReference type="SUPFAM" id="SSF53178">
    <property type="entry name" value="Peptidyl-tRNA hydrolase-like"/>
    <property type="match status" value="1"/>
</dbReference>
<feature type="active site" description="Proton acceptor" evidence="8">
    <location>
        <position position="23"/>
    </location>
</feature>
<dbReference type="GO" id="GO:0006515">
    <property type="term" value="P:protein quality control for misfolded or incompletely synthesized proteins"/>
    <property type="evidence" value="ECO:0007669"/>
    <property type="project" value="UniProtKB-UniRule"/>
</dbReference>
<keyword evidence="8" id="KW-0963">Cytoplasm</keyword>
<feature type="binding site" evidence="8">
    <location>
        <position position="18"/>
    </location>
    <ligand>
        <name>tRNA</name>
        <dbReference type="ChEBI" id="CHEBI:17843"/>
    </ligand>
</feature>
<dbReference type="GO" id="GO:0005737">
    <property type="term" value="C:cytoplasm"/>
    <property type="evidence" value="ECO:0007669"/>
    <property type="project" value="UniProtKB-SubCell"/>
</dbReference>